<comment type="catalytic activity">
    <reaction evidence="1">
        <text>dTDP-4-dehydro-6-deoxy-alpha-D-glucose = dTDP-4-dehydro-beta-L-rhamnose</text>
        <dbReference type="Rhea" id="RHEA:16969"/>
        <dbReference type="ChEBI" id="CHEBI:57649"/>
        <dbReference type="ChEBI" id="CHEBI:62830"/>
        <dbReference type="EC" id="5.1.3.13"/>
    </reaction>
</comment>
<dbReference type="RefSeq" id="WP_263052136.1">
    <property type="nucleotide sequence ID" value="NZ_CP106735.1"/>
</dbReference>
<dbReference type="InterPro" id="IPR014710">
    <property type="entry name" value="RmlC-like_jellyroll"/>
</dbReference>
<dbReference type="PANTHER" id="PTHR21047:SF2">
    <property type="entry name" value="THYMIDINE DIPHOSPHO-4-KETO-RHAMNOSE 3,5-EPIMERASE"/>
    <property type="match status" value="1"/>
</dbReference>
<evidence type="ECO:0000256" key="6">
    <source>
        <dbReference type="ARBA" id="ARBA00031424"/>
    </source>
</evidence>
<dbReference type="Gene3D" id="2.60.120.10">
    <property type="entry name" value="Jelly Rolls"/>
    <property type="match status" value="1"/>
</dbReference>
<keyword evidence="9" id="KW-1185">Reference proteome</keyword>
<sequence>MSSCSKLIAGKLIYEVSEVCIDEKTDSRGSFSEVFQNHWDSCLDPVQWSVVKSVPGVFRGMHLHKRHDEYFSLLSGHCLVGLMDLRPGSPTEGVYSLYELYGADMKALIFPKGLLHGWYFFEDSMHIQAVSESYVDYGKDDNWGCRWDAPDLEIPWPMDSVHMSSRAEGFPTVSELKSMLQDWEPFKDQKDPILQG</sequence>
<dbReference type="Pfam" id="PF00908">
    <property type="entry name" value="dTDP_sugar_isom"/>
    <property type="match status" value="1"/>
</dbReference>
<dbReference type="InterPro" id="IPR000888">
    <property type="entry name" value="RmlC-like"/>
</dbReference>
<dbReference type="PANTHER" id="PTHR21047">
    <property type="entry name" value="DTDP-6-DEOXY-D-GLUCOSE-3,5 EPIMERASE"/>
    <property type="match status" value="1"/>
</dbReference>
<evidence type="ECO:0000313" key="8">
    <source>
        <dbReference type="EMBL" id="UXX80406.1"/>
    </source>
</evidence>
<name>A0ABY6D2M8_9BACT</name>
<evidence type="ECO:0000256" key="1">
    <source>
        <dbReference type="ARBA" id="ARBA00001298"/>
    </source>
</evidence>
<proteinExistence type="predicted"/>
<dbReference type="InterPro" id="IPR011051">
    <property type="entry name" value="RmlC_Cupin_sf"/>
</dbReference>
<evidence type="ECO:0000256" key="5">
    <source>
        <dbReference type="ARBA" id="ARBA00029758"/>
    </source>
</evidence>
<gene>
    <name evidence="8" type="ORF">N7E81_04745</name>
</gene>
<evidence type="ECO:0000256" key="4">
    <source>
        <dbReference type="ARBA" id="ARBA00019595"/>
    </source>
</evidence>
<comment type="function">
    <text evidence="2">Catalyzes the epimerization of the C3' and C5'positions of dTDP-6-deoxy-D-xylo-4-hexulose, forming dTDP-6-deoxy-L-lyxo-4-hexulose.</text>
</comment>
<organism evidence="8 9">
    <name type="scientific">Reichenbachiella carrageenanivorans</name>
    <dbReference type="NCBI Taxonomy" id="2979869"/>
    <lineage>
        <taxon>Bacteria</taxon>
        <taxon>Pseudomonadati</taxon>
        <taxon>Bacteroidota</taxon>
        <taxon>Cytophagia</taxon>
        <taxon>Cytophagales</taxon>
        <taxon>Reichenbachiellaceae</taxon>
        <taxon>Reichenbachiella</taxon>
    </lineage>
</organism>
<protein>
    <recommendedName>
        <fullName evidence="4">dTDP-4-dehydrorhamnose 3,5-epimerase</fullName>
        <ecNumber evidence="3">5.1.3.13</ecNumber>
    </recommendedName>
    <alternativeName>
        <fullName evidence="6">Thymidine diphospho-4-keto-rhamnose 3,5-epimerase</fullName>
    </alternativeName>
    <alternativeName>
        <fullName evidence="5">dTDP-4-keto-6-deoxyglucose 3,5-epimerase</fullName>
    </alternativeName>
    <alternativeName>
        <fullName evidence="7">dTDP-6-deoxy-D-xylo-4-hexulose 3,5-epimerase</fullName>
    </alternativeName>
</protein>
<evidence type="ECO:0000256" key="3">
    <source>
        <dbReference type="ARBA" id="ARBA00012098"/>
    </source>
</evidence>
<accession>A0ABY6D2M8</accession>
<reference evidence="8" key="1">
    <citation type="submission" date="2022-10" db="EMBL/GenBank/DDBJ databases">
        <title>Comparative genomics and taxonomic characterization of three novel marine species of genus Reichenbachiella exhibiting antioxidant and polysaccharide degradation activities.</title>
        <authorList>
            <person name="Muhammad N."/>
            <person name="Lee Y.-J."/>
            <person name="Ko J."/>
            <person name="Kim S.-G."/>
        </authorList>
    </citation>
    <scope>NUCLEOTIDE SEQUENCE</scope>
    <source>
        <strain evidence="8">Wsw4-B4</strain>
    </source>
</reference>
<evidence type="ECO:0000256" key="2">
    <source>
        <dbReference type="ARBA" id="ARBA00001997"/>
    </source>
</evidence>
<dbReference type="EC" id="5.1.3.13" evidence="3"/>
<evidence type="ECO:0000313" key="9">
    <source>
        <dbReference type="Proteomes" id="UP001062165"/>
    </source>
</evidence>
<dbReference type="SUPFAM" id="SSF51182">
    <property type="entry name" value="RmlC-like cupins"/>
    <property type="match status" value="1"/>
</dbReference>
<evidence type="ECO:0000256" key="7">
    <source>
        <dbReference type="ARBA" id="ARBA00033311"/>
    </source>
</evidence>
<dbReference type="EMBL" id="CP106735">
    <property type="protein sequence ID" value="UXX80406.1"/>
    <property type="molecule type" value="Genomic_DNA"/>
</dbReference>
<dbReference type="Proteomes" id="UP001062165">
    <property type="component" value="Chromosome"/>
</dbReference>